<evidence type="ECO:0000313" key="6">
    <source>
        <dbReference type="Proteomes" id="UP001530315"/>
    </source>
</evidence>
<dbReference type="Gene3D" id="2.30.29.30">
    <property type="entry name" value="Pleckstrin-homology domain (PH domain)/Phosphotyrosine-binding domain (PTB)"/>
    <property type="match status" value="1"/>
</dbReference>
<dbReference type="SMART" id="SM00233">
    <property type="entry name" value="PH"/>
    <property type="match status" value="1"/>
</dbReference>
<dbReference type="Pfam" id="PF00169">
    <property type="entry name" value="PH"/>
    <property type="match status" value="1"/>
</dbReference>
<dbReference type="InterPro" id="IPR001849">
    <property type="entry name" value="PH_domain"/>
</dbReference>
<feature type="region of interest" description="Disordered" evidence="3">
    <location>
        <begin position="614"/>
        <end position="644"/>
    </location>
</feature>
<evidence type="ECO:0000256" key="3">
    <source>
        <dbReference type="SAM" id="MobiDB-lite"/>
    </source>
</evidence>
<feature type="compositionally biased region" description="Polar residues" evidence="3">
    <location>
        <begin position="9"/>
        <end position="25"/>
    </location>
</feature>
<gene>
    <name evidence="5" type="ORF">ACHAW5_006721</name>
</gene>
<feature type="region of interest" description="Disordered" evidence="3">
    <location>
        <begin position="91"/>
        <end position="117"/>
    </location>
</feature>
<feature type="region of interest" description="Disordered" evidence="3">
    <location>
        <begin position="491"/>
        <end position="512"/>
    </location>
</feature>
<evidence type="ECO:0000256" key="2">
    <source>
        <dbReference type="SAM" id="Coils"/>
    </source>
</evidence>
<keyword evidence="6" id="KW-1185">Reference proteome</keyword>
<dbReference type="Proteomes" id="UP001530315">
    <property type="component" value="Unassembled WGS sequence"/>
</dbReference>
<evidence type="ECO:0000259" key="4">
    <source>
        <dbReference type="PROSITE" id="PS50003"/>
    </source>
</evidence>
<keyword evidence="1" id="KW-0597">Phosphoprotein</keyword>
<keyword evidence="2" id="KW-0175">Coiled coil</keyword>
<feature type="compositionally biased region" description="Low complexity" evidence="3">
    <location>
        <begin position="252"/>
        <end position="261"/>
    </location>
</feature>
<feature type="region of interest" description="Disordered" evidence="3">
    <location>
        <begin position="244"/>
        <end position="263"/>
    </location>
</feature>
<reference evidence="5 6" key="1">
    <citation type="submission" date="2024-10" db="EMBL/GenBank/DDBJ databases">
        <title>Updated reference genomes for cyclostephanoid diatoms.</title>
        <authorList>
            <person name="Roberts W.R."/>
            <person name="Alverson A.J."/>
        </authorList>
    </citation>
    <scope>NUCLEOTIDE SEQUENCE [LARGE SCALE GENOMIC DNA]</scope>
    <source>
        <strain evidence="5 6">AJA276-08</strain>
    </source>
</reference>
<organism evidence="5 6">
    <name type="scientific">Stephanodiscus triporus</name>
    <dbReference type="NCBI Taxonomy" id="2934178"/>
    <lineage>
        <taxon>Eukaryota</taxon>
        <taxon>Sar</taxon>
        <taxon>Stramenopiles</taxon>
        <taxon>Ochrophyta</taxon>
        <taxon>Bacillariophyta</taxon>
        <taxon>Coscinodiscophyceae</taxon>
        <taxon>Thalassiosirophycidae</taxon>
        <taxon>Stephanodiscales</taxon>
        <taxon>Stephanodiscaceae</taxon>
        <taxon>Stephanodiscus</taxon>
    </lineage>
</organism>
<dbReference type="SUPFAM" id="SSF50729">
    <property type="entry name" value="PH domain-like"/>
    <property type="match status" value="1"/>
</dbReference>
<feature type="domain" description="PH" evidence="4">
    <location>
        <begin position="155"/>
        <end position="294"/>
    </location>
</feature>
<accession>A0ABD3P3G7</accession>
<feature type="compositionally biased region" description="Low complexity" evidence="3">
    <location>
        <begin position="953"/>
        <end position="963"/>
    </location>
</feature>
<evidence type="ECO:0000256" key="1">
    <source>
        <dbReference type="ARBA" id="ARBA00022553"/>
    </source>
</evidence>
<sequence>MGGFGEFPQQMNSPEITTPQTTNKQADLQSRIRFAEDTRLPSTISNQVLVLGGSGTDQRHSPTSPIPSTESALDFSMITTPGAKFTRMVEESTNTNSSRGRWTSGTPLSNIFSTASTPGVKTPYTSARESLNQQQTPGDYWDTKDESSALMFARSAPLSGYLRKLGKNIPTFKRRFFVLKPSTHLYYFMSPNDAEPRGCIDLDMVRGDGNGGMVGCEVRKIGSFPDGTFRFELIFDEEAEDGVDSVMDDNNSDAASRSSQSSRRRNFRRQSIVLEARTEEIGREWMSKLKSERLSTARDEINSLRTNLTEIKSISTRWERSACEEAMRADEAERQRNAAILESRTWEEKFTNLNEAIGMLTNSDKLGGSFMVEAVEGIDVGGTNFAKLSSAFQNIHNDFKLASKREEEAKERIAELERRVKDVEFRAIEAETELSKILADNRAMQIEAKKLRKEKKILVTEVRSLHAAAKENMEKNEVLQTQYDQKQHEFASNNSQGNCRGGVSDSSSFANRKMNEEERRLVIELEENVMSGLRLSDQFLTLNGIDPLEVWDDLDNSVQASSVQASKSSHDRSTVHQATHNSSHSALMDSCHRPATKVGNEASEHALEEKLGSLLDENDDESEAPSIPDVSKTTTPFISNKNTNPNINCTNRSYVPESTHGPVLLDHIFQYEEYSPSGEPVNQNLIDRFTDTTRQHESFRKYRATTMEENTVNCAPPSVSAASSISESSRSRVTDNGRATTKLECPLKDVGESPGQFHKPNSTLGADGNIYHITFYGNKIGLQFQKVPNEIKSTGLLTEAMTADHGPNVGTKQTTAELRRIASISQHSQYRNRQDALSMECLPATPTDAVLVCGFIGFDDSTGNSRPQLGARVVAFDGIPVEVGKWTFESIRKSIQARGRPLTLSFRNDFLTPKQRAILTKAVEDLNAPPGSAHTGERNNEVYHSHENTIHKSTSSISSSQRSPPKGKYYSFSEAGSSISSAVAPLVSNLLSSSRISGAKQHGDFAPDYLRRASESLDHMMHHRDFQSGLL</sequence>
<dbReference type="PANTHER" id="PTHR22902">
    <property type="entry name" value="SESQUIPEDALIAN"/>
    <property type="match status" value="1"/>
</dbReference>
<feature type="coiled-coil region" evidence="2">
    <location>
        <begin position="399"/>
        <end position="489"/>
    </location>
</feature>
<dbReference type="EMBL" id="JALLAZ020001002">
    <property type="protein sequence ID" value="KAL3782725.1"/>
    <property type="molecule type" value="Genomic_DNA"/>
</dbReference>
<feature type="compositionally biased region" description="Polar residues" evidence="3">
    <location>
        <begin position="575"/>
        <end position="585"/>
    </location>
</feature>
<feature type="compositionally biased region" description="Polar residues" evidence="3">
    <location>
        <begin position="491"/>
        <end position="510"/>
    </location>
</feature>
<dbReference type="AlphaFoldDB" id="A0ABD3P3G7"/>
<feature type="region of interest" description="Disordered" evidence="3">
    <location>
        <begin position="950"/>
        <end position="970"/>
    </location>
</feature>
<name>A0ABD3P3G7_9STRA</name>
<comment type="caution">
    <text evidence="5">The sequence shown here is derived from an EMBL/GenBank/DDBJ whole genome shotgun (WGS) entry which is preliminary data.</text>
</comment>
<feature type="compositionally biased region" description="Low complexity" evidence="3">
    <location>
        <begin position="718"/>
        <end position="728"/>
    </location>
</feature>
<dbReference type="InterPro" id="IPR045188">
    <property type="entry name" value="Boi1/Boi2-like"/>
</dbReference>
<evidence type="ECO:0000313" key="5">
    <source>
        <dbReference type="EMBL" id="KAL3782725.1"/>
    </source>
</evidence>
<dbReference type="PROSITE" id="PS50003">
    <property type="entry name" value="PH_DOMAIN"/>
    <property type="match status" value="1"/>
</dbReference>
<feature type="region of interest" description="Disordered" evidence="3">
    <location>
        <begin position="714"/>
        <end position="737"/>
    </location>
</feature>
<proteinExistence type="predicted"/>
<dbReference type="PANTHER" id="PTHR22902:SF27">
    <property type="entry name" value="PLECKSTRIN HOMOLOGY DOMAIN-CONTAINING FAMILY A MEMBER 3"/>
    <property type="match status" value="1"/>
</dbReference>
<feature type="region of interest" description="Disordered" evidence="3">
    <location>
        <begin position="562"/>
        <end position="588"/>
    </location>
</feature>
<protein>
    <recommendedName>
        <fullName evidence="4">PH domain-containing protein</fullName>
    </recommendedName>
</protein>
<dbReference type="InterPro" id="IPR011993">
    <property type="entry name" value="PH-like_dom_sf"/>
</dbReference>
<feature type="region of interest" description="Disordered" evidence="3">
    <location>
        <begin position="1"/>
        <end position="25"/>
    </location>
</feature>